<dbReference type="AlphaFoldDB" id="A0A0C9RL10"/>
<evidence type="ECO:0000313" key="2">
    <source>
        <dbReference type="EMBL" id="JAG74407.1"/>
    </source>
</evidence>
<evidence type="ECO:0000313" key="5">
    <source>
        <dbReference type="EMBL" id="JAG83774.1"/>
    </source>
</evidence>
<dbReference type="InterPro" id="IPR032062">
    <property type="entry name" value="DUF4803"/>
</dbReference>
<dbReference type="EMBL" id="GBYB01014007">
    <property type="protein sequence ID" value="JAG83774.1"/>
    <property type="molecule type" value="Transcribed_RNA"/>
</dbReference>
<organism evidence="5">
    <name type="scientific">Fopius arisanus</name>
    <dbReference type="NCBI Taxonomy" id="64838"/>
    <lineage>
        <taxon>Eukaryota</taxon>
        <taxon>Metazoa</taxon>
        <taxon>Ecdysozoa</taxon>
        <taxon>Arthropoda</taxon>
        <taxon>Hexapoda</taxon>
        <taxon>Insecta</taxon>
        <taxon>Pterygota</taxon>
        <taxon>Neoptera</taxon>
        <taxon>Endopterygota</taxon>
        <taxon>Hymenoptera</taxon>
        <taxon>Apocrita</taxon>
        <taxon>Ichneumonoidea</taxon>
        <taxon>Braconidae</taxon>
        <taxon>Opiinae</taxon>
        <taxon>Fopius</taxon>
    </lineage>
</organism>
<dbReference type="PANTHER" id="PTHR47890">
    <property type="entry name" value="LD24308P"/>
    <property type="match status" value="1"/>
</dbReference>
<dbReference type="EMBL" id="GBYB01007599">
    <property type="protein sequence ID" value="JAG77366.1"/>
    <property type="molecule type" value="Transcribed_RNA"/>
</dbReference>
<name>A0A0C9RL10_9HYME</name>
<dbReference type="Pfam" id="PF16061">
    <property type="entry name" value="DUF4803"/>
    <property type="match status" value="1"/>
</dbReference>
<evidence type="ECO:0000313" key="4">
    <source>
        <dbReference type="EMBL" id="JAG77372.1"/>
    </source>
</evidence>
<sequence length="675" mass="76594">SIRCDQCVRMSHNFIFLSTLIFISLHCDGQSVGGNLPPDILNTGYKILKNLENRRQVFEEIDCIWKRIVSRHSSHLSNEFHRRTLMGLFGVPATTPSGCLSAGGLQTMRNPSGICGPSIIKNIKLIENFANHIDSINKALCAVQLRYQNLTEEKVSIPFNETNFHLTDRLYEIVSDPSIHFFHAIAGEFFSQLGGKRPISTTYSSSGEIYHTYCVIAMTLLKGYVTESYNYHDNPNVRHRDKKIKFISTKFLMHVHNIAKLAITALKIASRDITLGEPSEFTHAKGSPYVELKWFVSQIIVSEANMHPQGTCQTQCDFYKESKYYPYGSTPSSQKDVCHGTMSQCRHQRLGWVCPADESSLRRYAGIKSSRREPWRSLGNTDNCSRGDEKHTFDMYEAIPNWFTRCLVCTCICDEHKNPETIRTFSLQEVETNIAENMVITGLRLVEINGTIHIQRQEGKLKGLYAVESPSWIPVDASIKRNKKGCIKESFTLRFPDRAIVHLDTISTRDEFVIDRLTSNDPNYTISAVPYFLTGVKFGNDNGRLNFGIKLTAWDAKTQKLENIRFDNWIFNQESSSRKEINLENSDIPTKTRDNVEAEGPRYLMFQTTDNVKDFGQTTVPFLDFREVVSCPPMPLSGAGLFYKGKPGYGGVIGLKLVSMDFSPFVATELMDEEN</sequence>
<feature type="chain" id="PRO_5007394437" evidence="1">
    <location>
        <begin position="30"/>
        <end position="675"/>
    </location>
</feature>
<keyword evidence="1" id="KW-0732">Signal</keyword>
<evidence type="ECO:0000256" key="1">
    <source>
        <dbReference type="SAM" id="SignalP"/>
    </source>
</evidence>
<protein>
    <submittedName>
        <fullName evidence="5">KBX32_0 protein</fullName>
    </submittedName>
    <submittedName>
        <fullName evidence="4">KBX32_1 protein</fullName>
    </submittedName>
    <submittedName>
        <fullName evidence="2">KBX32_2 protein</fullName>
    </submittedName>
    <submittedName>
        <fullName evidence="3">KBX32_3 protein</fullName>
    </submittedName>
</protein>
<reference evidence="5" key="1">
    <citation type="submission" date="2015-01" db="EMBL/GenBank/DDBJ databases">
        <title>Transcriptome Assembly of Fopius arisanus.</title>
        <authorList>
            <person name="Geib S."/>
        </authorList>
    </citation>
    <scope>NUCLEOTIDE SEQUENCE</scope>
</reference>
<dbReference type="PANTHER" id="PTHR47890:SF1">
    <property type="entry name" value="LD24308P"/>
    <property type="match status" value="1"/>
</dbReference>
<feature type="signal peptide" evidence="1">
    <location>
        <begin position="1"/>
        <end position="29"/>
    </location>
</feature>
<evidence type="ECO:0000313" key="3">
    <source>
        <dbReference type="EMBL" id="JAG77366.1"/>
    </source>
</evidence>
<accession>A0A0C9RL10</accession>
<dbReference type="EMBL" id="GBYB01004640">
    <property type="protein sequence ID" value="JAG74407.1"/>
    <property type="molecule type" value="Transcribed_RNA"/>
</dbReference>
<proteinExistence type="predicted"/>
<dbReference type="EMBL" id="GBYB01007605">
    <property type="protein sequence ID" value="JAG77372.1"/>
    <property type="molecule type" value="Transcribed_RNA"/>
</dbReference>
<gene>
    <name evidence="5" type="primary">KBX32_0</name>
    <name evidence="4" type="synonym">KBX32_1</name>
    <name evidence="2" type="synonym">KBX32_2</name>
    <name evidence="3" type="synonym">KBX32_3</name>
    <name evidence="3" type="ORF">g.37801</name>
    <name evidence="4" type="ORF">g.37815</name>
    <name evidence="5" type="ORF">g.37820</name>
    <name evidence="2" type="ORF">g.37835</name>
</gene>
<feature type="non-terminal residue" evidence="5">
    <location>
        <position position="1"/>
    </location>
</feature>